<feature type="domain" description="EamA" evidence="7">
    <location>
        <begin position="6"/>
        <end position="145"/>
    </location>
</feature>
<evidence type="ECO:0000256" key="4">
    <source>
        <dbReference type="ARBA" id="ARBA00022989"/>
    </source>
</evidence>
<accession>A0A9E2KVZ1</accession>
<evidence type="ECO:0000256" key="2">
    <source>
        <dbReference type="ARBA" id="ARBA00007362"/>
    </source>
</evidence>
<comment type="similarity">
    <text evidence="2">Belongs to the EamA transporter family.</text>
</comment>
<gene>
    <name evidence="8" type="ORF">H9843_04145</name>
</gene>
<feature type="transmembrane region" description="Helical" evidence="6">
    <location>
        <begin position="34"/>
        <end position="52"/>
    </location>
</feature>
<evidence type="ECO:0000256" key="1">
    <source>
        <dbReference type="ARBA" id="ARBA00004127"/>
    </source>
</evidence>
<dbReference type="EMBL" id="JAHLFK010000042">
    <property type="protein sequence ID" value="MBU3830067.1"/>
    <property type="molecule type" value="Genomic_DNA"/>
</dbReference>
<feature type="transmembrane region" description="Helical" evidence="6">
    <location>
        <begin position="187"/>
        <end position="206"/>
    </location>
</feature>
<feature type="transmembrane region" description="Helical" evidence="6">
    <location>
        <begin position="100"/>
        <end position="119"/>
    </location>
</feature>
<dbReference type="SUPFAM" id="SSF103481">
    <property type="entry name" value="Multidrug resistance efflux transporter EmrE"/>
    <property type="match status" value="2"/>
</dbReference>
<dbReference type="GO" id="GO:0016020">
    <property type="term" value="C:membrane"/>
    <property type="evidence" value="ECO:0007669"/>
    <property type="project" value="UniProtKB-SubCell"/>
</dbReference>
<name>A0A9E2KVZ1_9LACO</name>
<feature type="transmembrane region" description="Helical" evidence="6">
    <location>
        <begin position="274"/>
        <end position="293"/>
    </location>
</feature>
<evidence type="ECO:0000259" key="7">
    <source>
        <dbReference type="Pfam" id="PF00892"/>
    </source>
</evidence>
<dbReference type="PANTHER" id="PTHR32322:SF2">
    <property type="entry name" value="EAMA DOMAIN-CONTAINING PROTEIN"/>
    <property type="match status" value="1"/>
</dbReference>
<proteinExistence type="inferred from homology"/>
<reference evidence="8" key="1">
    <citation type="journal article" date="2021" name="PeerJ">
        <title>Extensive microbial diversity within the chicken gut microbiome revealed by metagenomics and culture.</title>
        <authorList>
            <person name="Gilroy R."/>
            <person name="Ravi A."/>
            <person name="Getino M."/>
            <person name="Pursley I."/>
            <person name="Horton D.L."/>
            <person name="Alikhan N.F."/>
            <person name="Baker D."/>
            <person name="Gharbi K."/>
            <person name="Hall N."/>
            <person name="Watson M."/>
            <person name="Adriaenssens E.M."/>
            <person name="Foster-Nyarko E."/>
            <person name="Jarju S."/>
            <person name="Secka A."/>
            <person name="Antonio M."/>
            <person name="Oren A."/>
            <person name="Chaudhuri R.R."/>
            <person name="La Ragione R."/>
            <person name="Hildebrand F."/>
            <person name="Pallen M.J."/>
        </authorList>
    </citation>
    <scope>NUCLEOTIDE SEQUENCE</scope>
    <source>
        <strain evidence="8">876</strain>
    </source>
</reference>
<keyword evidence="4 6" id="KW-1133">Transmembrane helix</keyword>
<feature type="transmembrane region" description="Helical" evidence="6">
    <location>
        <begin position="218"/>
        <end position="237"/>
    </location>
</feature>
<evidence type="ECO:0000256" key="3">
    <source>
        <dbReference type="ARBA" id="ARBA00022692"/>
    </source>
</evidence>
<dbReference type="AlphaFoldDB" id="A0A9E2KVZ1"/>
<keyword evidence="5 6" id="KW-0472">Membrane</keyword>
<dbReference type="Proteomes" id="UP000824180">
    <property type="component" value="Unassembled WGS sequence"/>
</dbReference>
<dbReference type="Pfam" id="PF00892">
    <property type="entry name" value="EamA"/>
    <property type="match status" value="2"/>
</dbReference>
<dbReference type="InterPro" id="IPR000620">
    <property type="entry name" value="EamA_dom"/>
</dbReference>
<reference evidence="8" key="2">
    <citation type="submission" date="2021-04" db="EMBL/GenBank/DDBJ databases">
        <authorList>
            <person name="Gilroy R."/>
        </authorList>
    </citation>
    <scope>NUCLEOTIDE SEQUENCE</scope>
    <source>
        <strain evidence="8">876</strain>
    </source>
</reference>
<feature type="transmembrane region" description="Helical" evidence="6">
    <location>
        <begin position="73"/>
        <end position="94"/>
    </location>
</feature>
<organism evidence="8 9">
    <name type="scientific">Candidatus Limosilactobacillus merdavium</name>
    <dbReference type="NCBI Taxonomy" id="2838651"/>
    <lineage>
        <taxon>Bacteria</taxon>
        <taxon>Bacillati</taxon>
        <taxon>Bacillota</taxon>
        <taxon>Bacilli</taxon>
        <taxon>Lactobacillales</taxon>
        <taxon>Lactobacillaceae</taxon>
        <taxon>Limosilactobacillus</taxon>
    </lineage>
</organism>
<feature type="transmembrane region" description="Helical" evidence="6">
    <location>
        <begin position="131"/>
        <end position="148"/>
    </location>
</feature>
<evidence type="ECO:0000256" key="6">
    <source>
        <dbReference type="SAM" id="Phobius"/>
    </source>
</evidence>
<evidence type="ECO:0000313" key="8">
    <source>
        <dbReference type="EMBL" id="MBU3830067.1"/>
    </source>
</evidence>
<dbReference type="PANTHER" id="PTHR32322">
    <property type="entry name" value="INNER MEMBRANE TRANSPORTER"/>
    <property type="match status" value="1"/>
</dbReference>
<sequence length="310" mass="33834">MSKQIKGILLAACGASFWGGSGAAAQYLFTNTSITTAWLVAIRLLIAGLLMTGISWMKSPQQVKGILCDRHNLLILFVFAIFGMLNSQFTYFLAVAHSNAPTATVIQYLQPVFIIIWLAFREHQWPRRVDFISIIIAIIGTFLLATGGHLGQLALTPAAIFWGIMCALAAALYTLLPRPLLAQFDALTVCGLAILICGIGLLPELLFHPLPALKVSDWGLIVYIIIFGTMFSYSMFLQSMKYISASVTGMLSAFEPLVATILAVGFLGTKLTGAAIIGSLLILFTTVLQSIPLKRIKEISLQYFKRNKVK</sequence>
<evidence type="ECO:0000313" key="9">
    <source>
        <dbReference type="Proteomes" id="UP000824180"/>
    </source>
</evidence>
<feature type="domain" description="EamA" evidence="7">
    <location>
        <begin position="159"/>
        <end position="288"/>
    </location>
</feature>
<comment type="subcellular location">
    <subcellularLocation>
        <location evidence="1">Endomembrane system</location>
        <topology evidence="1">Multi-pass membrane protein</topology>
    </subcellularLocation>
</comment>
<dbReference type="InterPro" id="IPR050638">
    <property type="entry name" value="AA-Vitamin_Transporters"/>
</dbReference>
<keyword evidence="3 6" id="KW-0812">Transmembrane</keyword>
<feature type="transmembrane region" description="Helical" evidence="6">
    <location>
        <begin position="154"/>
        <end position="175"/>
    </location>
</feature>
<feature type="transmembrane region" description="Helical" evidence="6">
    <location>
        <begin position="249"/>
        <end position="268"/>
    </location>
</feature>
<comment type="caution">
    <text evidence="8">The sequence shown here is derived from an EMBL/GenBank/DDBJ whole genome shotgun (WGS) entry which is preliminary data.</text>
</comment>
<evidence type="ECO:0000256" key="5">
    <source>
        <dbReference type="ARBA" id="ARBA00023136"/>
    </source>
</evidence>
<dbReference type="InterPro" id="IPR037185">
    <property type="entry name" value="EmrE-like"/>
</dbReference>
<protein>
    <submittedName>
        <fullName evidence="8">DMT family transporter</fullName>
    </submittedName>
</protein>